<sequence length="119" mass="13129">MYIEINNADVSGDGVRAVGVGVAVMDDGDGPILSKAKREPGPMFRKMHMHRATFESRCKEPMWSYAPYASYAPYVPYVPYVVPLRIGEVTERGDRLQAGPSSTEQSVLWRMVDGTSDTG</sequence>
<reference evidence="2 3" key="1">
    <citation type="journal article" date="2016" name="PLoS ONE">
        <title>Sequence Assembly of Yarrowia lipolytica Strain W29/CLIB89 Shows Transposable Element Diversity.</title>
        <authorList>
            <person name="Magnan C."/>
            <person name="Yu J."/>
            <person name="Chang I."/>
            <person name="Jahn E."/>
            <person name="Kanomata Y."/>
            <person name="Wu J."/>
            <person name="Zeller M."/>
            <person name="Oakes M."/>
            <person name="Baldi P."/>
            <person name="Sandmeyer S."/>
        </authorList>
    </citation>
    <scope>NUCLEOTIDE SEQUENCE [LARGE SCALE GENOMIC DNA]</scope>
    <source>
        <strain evidence="3">CLIB89(W29)</strain>
    </source>
</reference>
<accession>A0A1D8NEU5</accession>
<evidence type="ECO:0000313" key="3">
    <source>
        <dbReference type="Proteomes" id="UP000182444"/>
    </source>
</evidence>
<evidence type="ECO:0000256" key="1">
    <source>
        <dbReference type="SAM" id="MobiDB-lite"/>
    </source>
</evidence>
<dbReference type="AlphaFoldDB" id="A0A1D8NEU5"/>
<dbReference type="VEuPathDB" id="FungiDB:YALI1_D20618g"/>
<gene>
    <name evidence="2" type="ORF">YALI1_D20618g</name>
</gene>
<organism evidence="2 3">
    <name type="scientific">Yarrowia lipolytica</name>
    <name type="common">Candida lipolytica</name>
    <dbReference type="NCBI Taxonomy" id="4952"/>
    <lineage>
        <taxon>Eukaryota</taxon>
        <taxon>Fungi</taxon>
        <taxon>Dikarya</taxon>
        <taxon>Ascomycota</taxon>
        <taxon>Saccharomycotina</taxon>
        <taxon>Dipodascomycetes</taxon>
        <taxon>Dipodascales</taxon>
        <taxon>Dipodascales incertae sedis</taxon>
        <taxon>Yarrowia</taxon>
    </lineage>
</organism>
<dbReference type="EMBL" id="CP017556">
    <property type="protein sequence ID" value="AOW04155.1"/>
    <property type="molecule type" value="Genomic_DNA"/>
</dbReference>
<evidence type="ECO:0000313" key="2">
    <source>
        <dbReference type="EMBL" id="AOW04155.1"/>
    </source>
</evidence>
<name>A0A1D8NEU5_YARLL</name>
<dbReference type="GeneID" id="94583346"/>
<proteinExistence type="predicted"/>
<protein>
    <submittedName>
        <fullName evidence="2">Uncharacterized protein</fullName>
    </submittedName>
</protein>
<dbReference type="RefSeq" id="XP_068138831.1">
    <property type="nucleotide sequence ID" value="XM_068282730.1"/>
</dbReference>
<feature type="region of interest" description="Disordered" evidence="1">
    <location>
        <begin position="93"/>
        <end position="119"/>
    </location>
</feature>
<dbReference type="Proteomes" id="UP000182444">
    <property type="component" value="Chromosome 1D"/>
</dbReference>